<dbReference type="Proteomes" id="UP000812966">
    <property type="component" value="Unassembled WGS sequence"/>
</dbReference>
<comment type="caution">
    <text evidence="1">The sequence shown here is derived from an EMBL/GenBank/DDBJ whole genome shotgun (WGS) entry which is preliminary data.</text>
</comment>
<proteinExistence type="predicted"/>
<protein>
    <submittedName>
        <fullName evidence="1">Uncharacterized protein</fullName>
    </submittedName>
</protein>
<dbReference type="OrthoDB" id="5397701at2759"/>
<sequence length="205" mass="22613">MVTMTLTRLLTRTTTRSSTSSPARLIVRAYSTPVTKDDSHPHLYFHHLADGRRIALSYLERPPKVTNSKGVIGWLPNDASAGVGDFKENGEFRTFLHQSIKKAIETGAAQTVEVEATTRGSDGFMHISDERNLPPSGRIPEPEDIIASIYVRAGKALPETYEPQPMHRLLTHDGATILPYGIDAYVLREMEKAVKLEEAEGTGGE</sequence>
<evidence type="ECO:0000313" key="2">
    <source>
        <dbReference type="Proteomes" id="UP000812966"/>
    </source>
</evidence>
<evidence type="ECO:0000313" key="1">
    <source>
        <dbReference type="EMBL" id="KAG7575441.1"/>
    </source>
</evidence>
<dbReference type="EMBL" id="JABELV010000003">
    <property type="protein sequence ID" value="KAG7575441.1"/>
    <property type="molecule type" value="Genomic_DNA"/>
</dbReference>
<dbReference type="PANTHER" id="PTHR37331">
    <property type="entry name" value="YALI0F11671P"/>
    <property type="match status" value="1"/>
</dbReference>
<keyword evidence="2" id="KW-1185">Reference proteome</keyword>
<dbReference type="PANTHER" id="PTHR37331:SF1">
    <property type="entry name" value="YALI0F11671P"/>
    <property type="match status" value="1"/>
</dbReference>
<accession>A0A8K0JTH3</accession>
<name>A0A8K0JTH3_9TREE</name>
<gene>
    <name evidence="1" type="ORF">FFLO_00260</name>
</gene>
<organism evidence="1 2">
    <name type="scientific">Filobasidium floriforme</name>
    <dbReference type="NCBI Taxonomy" id="5210"/>
    <lineage>
        <taxon>Eukaryota</taxon>
        <taxon>Fungi</taxon>
        <taxon>Dikarya</taxon>
        <taxon>Basidiomycota</taxon>
        <taxon>Agaricomycotina</taxon>
        <taxon>Tremellomycetes</taxon>
        <taxon>Filobasidiales</taxon>
        <taxon>Filobasidiaceae</taxon>
        <taxon>Filobasidium</taxon>
    </lineage>
</organism>
<reference evidence="1" key="1">
    <citation type="submission" date="2020-04" db="EMBL/GenBank/DDBJ databases">
        <title>Analysis of mating type loci in Filobasidium floriforme.</title>
        <authorList>
            <person name="Nowrousian M."/>
        </authorList>
    </citation>
    <scope>NUCLEOTIDE SEQUENCE</scope>
    <source>
        <strain evidence="1">CBS 6242</strain>
    </source>
</reference>
<dbReference type="AlphaFoldDB" id="A0A8K0JTH3"/>